<dbReference type="InterPro" id="IPR001732">
    <property type="entry name" value="UDP-Glc/GDP-Man_DH_N"/>
</dbReference>
<evidence type="ECO:0000313" key="9">
    <source>
        <dbReference type="EMBL" id="KNA89542.1"/>
    </source>
</evidence>
<organism evidence="9 10">
    <name type="scientific">Gordonia jacobaea</name>
    <dbReference type="NCBI Taxonomy" id="122202"/>
    <lineage>
        <taxon>Bacteria</taxon>
        <taxon>Bacillati</taxon>
        <taxon>Actinomycetota</taxon>
        <taxon>Actinomycetes</taxon>
        <taxon>Mycobacteriales</taxon>
        <taxon>Gordoniaceae</taxon>
        <taxon>Gordonia</taxon>
    </lineage>
</organism>
<evidence type="ECO:0000256" key="7">
    <source>
        <dbReference type="PIRNR" id="PIRNR000124"/>
    </source>
</evidence>
<keyword evidence="4 7" id="KW-0560">Oxidoreductase</keyword>
<dbReference type="SUPFAM" id="SSF48179">
    <property type="entry name" value="6-phosphogluconate dehydrogenase C-terminal domain-like"/>
    <property type="match status" value="1"/>
</dbReference>
<evidence type="ECO:0000256" key="6">
    <source>
        <dbReference type="ARBA" id="ARBA00047473"/>
    </source>
</evidence>
<dbReference type="InterPro" id="IPR008927">
    <property type="entry name" value="6-PGluconate_DH-like_C_sf"/>
</dbReference>
<dbReference type="Gene3D" id="1.20.5.170">
    <property type="match status" value="1"/>
</dbReference>
<dbReference type="InterPro" id="IPR036220">
    <property type="entry name" value="UDP-Glc/GDP-Man_DH_C_sf"/>
</dbReference>
<gene>
    <name evidence="9" type="ORF">ABW18_20405</name>
</gene>
<dbReference type="PANTHER" id="PTHR43750">
    <property type="entry name" value="UDP-GLUCOSE 6-DEHYDROGENASE TUAD"/>
    <property type="match status" value="1"/>
</dbReference>
<evidence type="ECO:0000256" key="1">
    <source>
        <dbReference type="ARBA" id="ARBA00004701"/>
    </source>
</evidence>
<reference evidence="9 10" key="1">
    <citation type="submission" date="2015-05" db="EMBL/GenBank/DDBJ databases">
        <title>Draft genome sequence of the bacterium Gordonia jacobaea a new member of the Gordonia genus.</title>
        <authorList>
            <person name="Jimenez-Galisteo G."/>
            <person name="Dominguez A."/>
            <person name="Munoz E."/>
            <person name="Vinas M."/>
        </authorList>
    </citation>
    <scope>NUCLEOTIDE SEQUENCE [LARGE SCALE GENOMIC DNA]</scope>
    <source>
        <strain evidence="10">mv1</strain>
    </source>
</reference>
<comment type="catalytic activity">
    <reaction evidence="6 7">
        <text>UDP-alpha-D-glucose + 2 NAD(+) + H2O = UDP-alpha-D-glucuronate + 2 NADH + 3 H(+)</text>
        <dbReference type="Rhea" id="RHEA:23596"/>
        <dbReference type="ChEBI" id="CHEBI:15377"/>
        <dbReference type="ChEBI" id="CHEBI:15378"/>
        <dbReference type="ChEBI" id="CHEBI:57540"/>
        <dbReference type="ChEBI" id="CHEBI:57945"/>
        <dbReference type="ChEBI" id="CHEBI:58052"/>
        <dbReference type="ChEBI" id="CHEBI:58885"/>
        <dbReference type="EC" id="1.1.1.22"/>
    </reaction>
</comment>
<comment type="caution">
    <text evidence="9">The sequence shown here is derived from an EMBL/GenBank/DDBJ whole genome shotgun (WGS) entry which is preliminary data.</text>
</comment>
<dbReference type="InterPro" id="IPR014026">
    <property type="entry name" value="UDP-Glc/GDP-Man_DH_dimer"/>
</dbReference>
<feature type="domain" description="UDP-glucose/GDP-mannose dehydrogenase C-terminal" evidence="8">
    <location>
        <begin position="320"/>
        <end position="403"/>
    </location>
</feature>
<proteinExistence type="inferred from homology"/>
<evidence type="ECO:0000256" key="3">
    <source>
        <dbReference type="ARBA" id="ARBA00012954"/>
    </source>
</evidence>
<evidence type="ECO:0000256" key="5">
    <source>
        <dbReference type="ARBA" id="ARBA00023027"/>
    </source>
</evidence>
<dbReference type="InterPro" id="IPR014027">
    <property type="entry name" value="UDP-Glc/GDP-Man_DH_C"/>
</dbReference>
<dbReference type="PIRSF" id="PIRSF500134">
    <property type="entry name" value="UDPglc_DH_bac"/>
    <property type="match status" value="1"/>
</dbReference>
<sequence>MKIAIVGMGYVGVTAAACLAAAGNRIVGVDPNPTKVRAINAGASPISEPEVDRMIALEVAQGNLEASEKLPTLDDDFQLVIVCVGTPSAPDGSHNMTYIAEATRQIATAIDSERRTPITVAFRSTFRPGTMEDMIAPLFEKSIGETLKEKVELVYYPEFLREATAVKDFYNPPKIVVGTKRGTGSKTLNELNKNISAPLFNVTFPEAEITKFVDNTWHALKVSFANEIGRIAYAHDISAQTIADIFTSDTQLNISAKYLRPGGAFGGSCLPKDVRAFVNLSDTKAVSAPIISAVIGSNEAHKSFQFERAVKDLDPGSSILLLGLAFKAGTDDLRESPHVDLAASLIESGFHVRIYEPHLKTADLVGQNLGYIYGRIPGIDEMLVDADHAKSSRFDRVIECTQGLSHQIEFQKDTVGIYEID</sequence>
<dbReference type="NCBIfam" id="TIGR03026">
    <property type="entry name" value="NDP-sugDHase"/>
    <property type="match status" value="1"/>
</dbReference>
<accession>A0ABR5I7D2</accession>
<evidence type="ECO:0000259" key="8">
    <source>
        <dbReference type="SMART" id="SM00984"/>
    </source>
</evidence>
<protein>
    <recommendedName>
        <fullName evidence="3 7">UDP-glucose 6-dehydrogenase</fullName>
        <ecNumber evidence="3 7">1.1.1.22</ecNumber>
    </recommendedName>
</protein>
<dbReference type="EMBL" id="LDTZ01000024">
    <property type="protein sequence ID" value="KNA89542.1"/>
    <property type="molecule type" value="Genomic_DNA"/>
</dbReference>
<dbReference type="Pfam" id="PF03721">
    <property type="entry name" value="UDPG_MGDP_dh_N"/>
    <property type="match status" value="1"/>
</dbReference>
<dbReference type="Gene3D" id="3.40.50.720">
    <property type="entry name" value="NAD(P)-binding Rossmann-like Domain"/>
    <property type="match status" value="2"/>
</dbReference>
<keyword evidence="10" id="KW-1185">Reference proteome</keyword>
<dbReference type="EC" id="1.1.1.22" evidence="3 7"/>
<evidence type="ECO:0000256" key="4">
    <source>
        <dbReference type="ARBA" id="ARBA00023002"/>
    </source>
</evidence>
<dbReference type="InterPro" id="IPR017476">
    <property type="entry name" value="UDP-Glc/GDP-Man"/>
</dbReference>
<dbReference type="InterPro" id="IPR036291">
    <property type="entry name" value="NAD(P)-bd_dom_sf"/>
</dbReference>
<dbReference type="InterPro" id="IPR028357">
    <property type="entry name" value="UDPglc_DH_bac"/>
</dbReference>
<dbReference type="Pfam" id="PF03720">
    <property type="entry name" value="UDPG_MGDP_dh_C"/>
    <property type="match status" value="1"/>
</dbReference>
<dbReference type="PROSITE" id="PS51257">
    <property type="entry name" value="PROKAR_LIPOPROTEIN"/>
    <property type="match status" value="1"/>
</dbReference>
<dbReference type="Proteomes" id="UP000037247">
    <property type="component" value="Unassembled WGS sequence"/>
</dbReference>
<name>A0ABR5I7D2_9ACTN</name>
<comment type="similarity">
    <text evidence="2 7">Belongs to the UDP-glucose/GDP-mannose dehydrogenase family.</text>
</comment>
<dbReference type="RefSeq" id="WP_049700813.1">
    <property type="nucleotide sequence ID" value="NZ_LDTZ01000024.1"/>
</dbReference>
<dbReference type="PANTHER" id="PTHR43750:SF1">
    <property type="entry name" value="GDP-MANNOSE 6-DEHYDROGENASE"/>
    <property type="match status" value="1"/>
</dbReference>
<dbReference type="PIRSF" id="PIRSF000124">
    <property type="entry name" value="UDPglc_GDPman_dh"/>
    <property type="match status" value="1"/>
</dbReference>
<dbReference type="SUPFAM" id="SSF52413">
    <property type="entry name" value="UDP-glucose/GDP-mannose dehydrogenase C-terminal domain"/>
    <property type="match status" value="1"/>
</dbReference>
<dbReference type="Pfam" id="PF00984">
    <property type="entry name" value="UDPG_MGDP_dh"/>
    <property type="match status" value="1"/>
</dbReference>
<dbReference type="SUPFAM" id="SSF51735">
    <property type="entry name" value="NAD(P)-binding Rossmann-fold domains"/>
    <property type="match status" value="1"/>
</dbReference>
<dbReference type="SMART" id="SM00984">
    <property type="entry name" value="UDPG_MGDP_dh_C"/>
    <property type="match status" value="1"/>
</dbReference>
<evidence type="ECO:0000313" key="10">
    <source>
        <dbReference type="Proteomes" id="UP000037247"/>
    </source>
</evidence>
<evidence type="ECO:0000256" key="2">
    <source>
        <dbReference type="ARBA" id="ARBA00006601"/>
    </source>
</evidence>
<keyword evidence="5 7" id="KW-0520">NAD</keyword>
<comment type="pathway">
    <text evidence="1">Nucleotide-sugar biosynthesis; UDP-alpha-D-glucuronate biosynthesis; UDP-alpha-D-glucuronate from UDP-alpha-D-glucose: step 1/1.</text>
</comment>